<dbReference type="InterPro" id="IPR036915">
    <property type="entry name" value="Cyclin-like_sf"/>
</dbReference>
<dbReference type="InterPro" id="IPR013763">
    <property type="entry name" value="Cyclin-like_dom"/>
</dbReference>
<evidence type="ECO:0000313" key="5">
    <source>
        <dbReference type="WBParaSite" id="SVE_1830000.1"/>
    </source>
</evidence>
<dbReference type="InterPro" id="IPR004367">
    <property type="entry name" value="Cyclin_C-dom"/>
</dbReference>
<dbReference type="SUPFAM" id="SSF47954">
    <property type="entry name" value="Cyclin-like"/>
    <property type="match status" value="2"/>
</dbReference>
<dbReference type="SMART" id="SM00385">
    <property type="entry name" value="CYCLIN"/>
    <property type="match status" value="1"/>
</dbReference>
<reference evidence="5" key="2">
    <citation type="submission" date="2015-08" db="UniProtKB">
        <authorList>
            <consortium name="WormBaseParasite"/>
        </authorList>
    </citation>
    <scope>IDENTIFICATION</scope>
</reference>
<dbReference type="InterPro" id="IPR039361">
    <property type="entry name" value="Cyclin"/>
</dbReference>
<evidence type="ECO:0000313" key="4">
    <source>
        <dbReference type="Proteomes" id="UP000035680"/>
    </source>
</evidence>
<sequence>MKICERVLSVCDGENTNIVKNDLVKESILKKNEGGSSINNRKRLHEEQPMRVVLGDRSNKILKLKEEQNNFLDLPEPPNYILQQEEIRNSVKRKRISSTSTSSNHKKVRLDLDGNDASEIDENPIMMKTLKTTKELYGCLFSSTTKTDLDDVFKEDRFHRLLEKEKDLPTSPVIDYLSPMKETELKIRRQCLCGIINIIMDRFHYRSETGLLAMAIFDDCWRQKIVNQDNSKKIAITSVYIAAKYEEVRPLCIDDLNRYVSPVFNKDDIVRTEVIILNAIDFNVVRPLSIEICRCFAFGLTYPEKGNFILDYICFVVAADYRTAHIRPSTIASCAIIIACEIFNIALGNKCLSLIKKITKDDFSKILPEICKVVIDSLSSFTNAETNRKSNEINSTFDKKKYDKSTRYFYTKLPQLIGFYEDITGKSE</sequence>
<keyword evidence="4" id="KW-1185">Reference proteome</keyword>
<dbReference type="Pfam" id="PF00134">
    <property type="entry name" value="Cyclin_N"/>
    <property type="match status" value="1"/>
</dbReference>
<dbReference type="InterPro" id="IPR006671">
    <property type="entry name" value="Cyclin_N"/>
</dbReference>
<proteinExistence type="inferred from homology"/>
<keyword evidence="1 2" id="KW-0195">Cyclin</keyword>
<dbReference type="PANTHER" id="PTHR10177">
    <property type="entry name" value="CYCLINS"/>
    <property type="match status" value="1"/>
</dbReference>
<evidence type="ECO:0000259" key="3">
    <source>
        <dbReference type="SMART" id="SM00385"/>
    </source>
</evidence>
<dbReference type="STRING" id="75913.A0A0K0G0R4"/>
<evidence type="ECO:0000256" key="1">
    <source>
        <dbReference type="ARBA" id="ARBA00023127"/>
    </source>
</evidence>
<name>A0A0K0G0R4_STRVS</name>
<comment type="similarity">
    <text evidence="2">Belongs to the cyclin family.</text>
</comment>
<protein>
    <submittedName>
        <fullName evidence="5">CYCLIN domain-containing protein</fullName>
    </submittedName>
</protein>
<feature type="domain" description="Cyclin-like" evidence="3">
    <location>
        <begin position="194"/>
        <end position="278"/>
    </location>
</feature>
<dbReference type="Proteomes" id="UP000035680">
    <property type="component" value="Unassembled WGS sequence"/>
</dbReference>
<accession>A0A0K0G0R4</accession>
<reference evidence="4" key="1">
    <citation type="submission" date="2014-07" db="EMBL/GenBank/DDBJ databases">
        <authorList>
            <person name="Martin A.A"/>
            <person name="De Silva N."/>
        </authorList>
    </citation>
    <scope>NUCLEOTIDE SEQUENCE</scope>
</reference>
<organism evidence="4 5">
    <name type="scientific">Strongyloides venezuelensis</name>
    <name type="common">Threadworm</name>
    <dbReference type="NCBI Taxonomy" id="75913"/>
    <lineage>
        <taxon>Eukaryota</taxon>
        <taxon>Metazoa</taxon>
        <taxon>Ecdysozoa</taxon>
        <taxon>Nematoda</taxon>
        <taxon>Chromadorea</taxon>
        <taxon>Rhabditida</taxon>
        <taxon>Tylenchina</taxon>
        <taxon>Panagrolaimomorpha</taxon>
        <taxon>Strongyloidoidea</taxon>
        <taxon>Strongyloididae</taxon>
        <taxon>Strongyloides</taxon>
    </lineage>
</organism>
<dbReference type="Gene3D" id="1.10.472.10">
    <property type="entry name" value="Cyclin-like"/>
    <property type="match status" value="2"/>
</dbReference>
<evidence type="ECO:0000256" key="2">
    <source>
        <dbReference type="RuleBase" id="RU000383"/>
    </source>
</evidence>
<dbReference type="Pfam" id="PF02984">
    <property type="entry name" value="Cyclin_C"/>
    <property type="match status" value="1"/>
</dbReference>
<dbReference type="AlphaFoldDB" id="A0A0K0G0R4"/>
<dbReference type="WBParaSite" id="SVE_1830000.1">
    <property type="protein sequence ID" value="SVE_1830000.1"/>
    <property type="gene ID" value="SVE_1830000"/>
</dbReference>